<feature type="region of interest" description="Disordered" evidence="1">
    <location>
        <begin position="555"/>
        <end position="618"/>
    </location>
</feature>
<evidence type="ECO:0000256" key="2">
    <source>
        <dbReference type="SAM" id="Phobius"/>
    </source>
</evidence>
<accession>J5QJE1</accession>
<evidence type="ECO:0000313" key="4">
    <source>
        <dbReference type="EMBL" id="EJT47653.1"/>
    </source>
</evidence>
<dbReference type="VEuPathDB" id="FungiDB:A1Q1_03430"/>
<feature type="signal peptide" evidence="3">
    <location>
        <begin position="1"/>
        <end position="20"/>
    </location>
</feature>
<dbReference type="EMBL" id="ALBS01000233">
    <property type="protein sequence ID" value="EJT47653.1"/>
    <property type="molecule type" value="Genomic_DNA"/>
</dbReference>
<dbReference type="OrthoDB" id="2563047at2759"/>
<evidence type="ECO:0000256" key="3">
    <source>
        <dbReference type="SAM" id="SignalP"/>
    </source>
</evidence>
<dbReference type="RefSeq" id="XP_014178703.1">
    <property type="nucleotide sequence ID" value="XM_014323228.1"/>
</dbReference>
<evidence type="ECO:0008006" key="6">
    <source>
        <dbReference type="Google" id="ProtNLM"/>
    </source>
</evidence>
<dbReference type="KEGG" id="tasa:A1Q1_03430"/>
<sequence length="618" mass="67205">MLSMSLGAALTLGLLSSAAAQAPVLPNANLDFNLTLPPGSILGTTRAWIIEYANTTTFDNNATLGSGPTRMVWNHSFDYHDVFGQAKILLEGVVRNAYVYGDMGHNEQPQNVTFWETDITEVKNQVEPPEDGKGLLGKVEGLDAFRRSKIDPYGSYNWLWAVIDQDWGKRPGKPIIDEVIVTTAIESGAKSIDELNKTTLPFATAGKLSDHPAFYFRTWDADSNDTWVTTSTYAQRQRDGSSPIFAALSRECEAAASPLGGEAGGAVWVDVPANTSFIVVNGSRGPDFGFMNVGGTPIDGYVPIQTDTEQATYSADQMIWWRSLSPQVKYNISLGCNGTPQRPLFLTSVTFYKDMPPEPKKNHTGAIVGGVVGGVGGLLLILGVLAWWLRRKKRREHQKMQDEEDKFEIDGPVTPFEDPRPPPLRKVEGDPAAEAVRRQAEERQAREAREIREVERERERQISSTSGGSGSATPPSLKQQTLQALDTYDRYSPSSPHGPATPITGPNTPLTGYPSFMLGTPITGQSHANLLPAPPANGALLAIPETPVDGTLMASPTTPTRTRPRAIDVGAVDDGSDEDAMDPPAYNPEWTRPRTRPQRPRIVVPQSKTPSSTMTPGS</sequence>
<gene>
    <name evidence="4" type="ORF">A1Q1_03430</name>
</gene>
<protein>
    <recommendedName>
        <fullName evidence="6">Peptidase A1 domain-containing protein</fullName>
    </recommendedName>
</protein>
<keyword evidence="2" id="KW-0472">Membrane</keyword>
<comment type="caution">
    <text evidence="4">The sequence shown here is derived from an EMBL/GenBank/DDBJ whole genome shotgun (WGS) entry which is preliminary data.</text>
</comment>
<dbReference type="Proteomes" id="UP000002748">
    <property type="component" value="Unassembled WGS sequence"/>
</dbReference>
<keyword evidence="2" id="KW-1133">Transmembrane helix</keyword>
<name>J5QJE1_TRIAS</name>
<proteinExistence type="predicted"/>
<dbReference type="AlphaFoldDB" id="J5QJE1"/>
<keyword evidence="2" id="KW-0812">Transmembrane</keyword>
<dbReference type="GeneID" id="25986943"/>
<feature type="compositionally biased region" description="Polar residues" evidence="1">
    <location>
        <begin position="607"/>
        <end position="618"/>
    </location>
</feature>
<reference evidence="4 5" key="1">
    <citation type="journal article" date="2012" name="Eukaryot. Cell">
        <title>Draft genome sequence of CBS 2479, the standard type strain of Trichosporon asahii.</title>
        <authorList>
            <person name="Yang R.Y."/>
            <person name="Li H.T."/>
            <person name="Zhu H."/>
            <person name="Zhou G.P."/>
            <person name="Wang M."/>
            <person name="Wang L."/>
        </authorList>
    </citation>
    <scope>NUCLEOTIDE SEQUENCE [LARGE SCALE GENOMIC DNA]</scope>
    <source>
        <strain evidence="5">ATCC 90039 / CBS 2479 / JCM 2466 / KCTC 7840 / NCYC 2677 / UAMH 7654</strain>
    </source>
</reference>
<feature type="transmembrane region" description="Helical" evidence="2">
    <location>
        <begin position="366"/>
        <end position="389"/>
    </location>
</feature>
<keyword evidence="3" id="KW-0732">Signal</keyword>
<feature type="region of interest" description="Disordered" evidence="1">
    <location>
        <begin position="395"/>
        <end position="514"/>
    </location>
</feature>
<feature type="compositionally biased region" description="Low complexity" evidence="1">
    <location>
        <begin position="462"/>
        <end position="476"/>
    </location>
</feature>
<organism evidence="4 5">
    <name type="scientific">Trichosporon asahii var. asahii (strain ATCC 90039 / CBS 2479 / JCM 2466 / KCTC 7840 / NBRC 103889/ NCYC 2677 / UAMH 7654)</name>
    <name type="common">Yeast</name>
    <dbReference type="NCBI Taxonomy" id="1186058"/>
    <lineage>
        <taxon>Eukaryota</taxon>
        <taxon>Fungi</taxon>
        <taxon>Dikarya</taxon>
        <taxon>Basidiomycota</taxon>
        <taxon>Agaricomycotina</taxon>
        <taxon>Tremellomycetes</taxon>
        <taxon>Trichosporonales</taxon>
        <taxon>Trichosporonaceae</taxon>
        <taxon>Trichosporon</taxon>
    </lineage>
</organism>
<evidence type="ECO:0000256" key="1">
    <source>
        <dbReference type="SAM" id="MobiDB-lite"/>
    </source>
</evidence>
<dbReference type="HOGENOM" id="CLU_442267_0_0_1"/>
<feature type="compositionally biased region" description="Basic and acidic residues" evidence="1">
    <location>
        <begin position="417"/>
        <end position="461"/>
    </location>
</feature>
<evidence type="ECO:0000313" key="5">
    <source>
        <dbReference type="Proteomes" id="UP000002748"/>
    </source>
</evidence>
<feature type="chain" id="PRO_5003784765" description="Peptidase A1 domain-containing protein" evidence="3">
    <location>
        <begin position="21"/>
        <end position="618"/>
    </location>
</feature>